<reference evidence="1 2" key="1">
    <citation type="journal article" date="2023" name="G3 (Bethesda)">
        <title>A haplotype-resolved chromosome-scale genome for Quercus rubra L. provides insights into the genetics of adaptive traits for red oak species.</title>
        <authorList>
            <person name="Kapoor B."/>
            <person name="Jenkins J."/>
            <person name="Schmutz J."/>
            <person name="Zhebentyayeva T."/>
            <person name="Kuelheim C."/>
            <person name="Coggeshall M."/>
            <person name="Heim C."/>
            <person name="Lasky J.R."/>
            <person name="Leites L."/>
            <person name="Islam-Faridi N."/>
            <person name="Romero-Severson J."/>
            <person name="DeLeo V.L."/>
            <person name="Lucas S.M."/>
            <person name="Lazic D."/>
            <person name="Gailing O."/>
            <person name="Carlson J."/>
            <person name="Staton M."/>
        </authorList>
    </citation>
    <scope>NUCLEOTIDE SEQUENCE [LARGE SCALE GENOMIC DNA]</scope>
    <source>
        <strain evidence="1">Pseudo-F2</strain>
    </source>
</reference>
<evidence type="ECO:0000313" key="2">
    <source>
        <dbReference type="Proteomes" id="UP001324115"/>
    </source>
</evidence>
<accession>A0AAN7E3R9</accession>
<dbReference type="SUPFAM" id="SSF53686">
    <property type="entry name" value="Tryptophan synthase beta subunit-like PLP-dependent enzymes"/>
    <property type="match status" value="1"/>
</dbReference>
<dbReference type="Proteomes" id="UP001324115">
    <property type="component" value="Unassembled WGS sequence"/>
</dbReference>
<dbReference type="InterPro" id="IPR036052">
    <property type="entry name" value="TrpB-like_PALP_sf"/>
</dbReference>
<proteinExistence type="predicted"/>
<organism evidence="1 2">
    <name type="scientific">Quercus rubra</name>
    <name type="common">Northern red oak</name>
    <name type="synonym">Quercus borealis</name>
    <dbReference type="NCBI Taxonomy" id="3512"/>
    <lineage>
        <taxon>Eukaryota</taxon>
        <taxon>Viridiplantae</taxon>
        <taxon>Streptophyta</taxon>
        <taxon>Embryophyta</taxon>
        <taxon>Tracheophyta</taxon>
        <taxon>Spermatophyta</taxon>
        <taxon>Magnoliopsida</taxon>
        <taxon>eudicotyledons</taxon>
        <taxon>Gunneridae</taxon>
        <taxon>Pentapetalae</taxon>
        <taxon>rosids</taxon>
        <taxon>fabids</taxon>
        <taxon>Fagales</taxon>
        <taxon>Fagaceae</taxon>
        <taxon>Quercus</taxon>
    </lineage>
</organism>
<dbReference type="EMBL" id="JAXUIC010000011">
    <property type="protein sequence ID" value="KAK4562033.1"/>
    <property type="molecule type" value="Genomic_DNA"/>
</dbReference>
<sequence length="81" mass="9361">MRLRWLIGKTPMVYLNNIVKGSVANIVAKLEVMEPCCSVNDRIGYRMVTDTEQKGHITPGKVRSSRYYSYAYFWNCNVNLP</sequence>
<dbReference type="Gene3D" id="3.40.50.1100">
    <property type="match status" value="2"/>
</dbReference>
<evidence type="ECO:0000313" key="1">
    <source>
        <dbReference type="EMBL" id="KAK4562033.1"/>
    </source>
</evidence>
<dbReference type="InterPro" id="IPR050214">
    <property type="entry name" value="Cys_Synth/Cystath_Beta-Synth"/>
</dbReference>
<keyword evidence="2" id="KW-1185">Reference proteome</keyword>
<comment type="caution">
    <text evidence="1">The sequence shown here is derived from an EMBL/GenBank/DDBJ whole genome shotgun (WGS) entry which is preliminary data.</text>
</comment>
<dbReference type="PANTHER" id="PTHR10314">
    <property type="entry name" value="CYSTATHIONINE BETA-SYNTHASE"/>
    <property type="match status" value="1"/>
</dbReference>
<gene>
    <name evidence="1" type="ORF">RGQ29_004763</name>
</gene>
<protein>
    <submittedName>
        <fullName evidence="1">Uncharacterized protein</fullName>
    </submittedName>
</protein>
<name>A0AAN7E3R9_QUERU</name>
<dbReference type="AlphaFoldDB" id="A0AAN7E3R9"/>